<dbReference type="Pfam" id="PF07179">
    <property type="entry name" value="SseB"/>
    <property type="match status" value="1"/>
</dbReference>
<keyword evidence="4" id="KW-1185">Reference proteome</keyword>
<dbReference type="InterPro" id="IPR009839">
    <property type="entry name" value="SseB_N"/>
</dbReference>
<evidence type="ECO:0000313" key="3">
    <source>
        <dbReference type="EMBL" id="MFM9608417.1"/>
    </source>
</evidence>
<comment type="caution">
    <text evidence="3">The sequence shown here is derived from an EMBL/GenBank/DDBJ whole genome shotgun (WGS) entry which is preliminary data.</text>
</comment>
<protein>
    <submittedName>
        <fullName evidence="3">SseB family protein</fullName>
    </submittedName>
</protein>
<feature type="region of interest" description="Disordered" evidence="1">
    <location>
        <begin position="122"/>
        <end position="144"/>
    </location>
</feature>
<organism evidence="3 4">
    <name type="scientific">Streptomyces niveiscabiei</name>
    <dbReference type="NCBI Taxonomy" id="164115"/>
    <lineage>
        <taxon>Bacteria</taxon>
        <taxon>Bacillati</taxon>
        <taxon>Actinomycetota</taxon>
        <taxon>Actinomycetes</taxon>
        <taxon>Kitasatosporales</taxon>
        <taxon>Streptomycetaceae</taxon>
        <taxon>Streptomyces</taxon>
    </lineage>
</organism>
<dbReference type="Proteomes" id="UP001631957">
    <property type="component" value="Unassembled WGS sequence"/>
</dbReference>
<dbReference type="RefSeq" id="WP_109361852.1">
    <property type="nucleotide sequence ID" value="NZ_JBJVNI010000003.1"/>
</dbReference>
<feature type="domain" description="SseB protein N-terminal" evidence="2">
    <location>
        <begin position="16"/>
        <end position="124"/>
    </location>
</feature>
<proteinExistence type="predicted"/>
<accession>A0ABW9HNG9</accession>
<gene>
    <name evidence="3" type="ORF">ACKI18_06810</name>
</gene>
<sequence>MTDHFPNGADSAVRLALRAVVTGDADRAELRTLAASEILVPVGDPPGEQPPVTVAVPVYEQPDGTELVPVFTSQDRLTHAFPQATQHRRILLGALAHEWPAEGPMLVIDAGTPEEVTLTPRGVRDLLDDGPDGYGDSGYGGGTF</sequence>
<dbReference type="EMBL" id="JBJVNI010000003">
    <property type="protein sequence ID" value="MFM9608417.1"/>
    <property type="molecule type" value="Genomic_DNA"/>
</dbReference>
<evidence type="ECO:0000256" key="1">
    <source>
        <dbReference type="SAM" id="MobiDB-lite"/>
    </source>
</evidence>
<evidence type="ECO:0000313" key="4">
    <source>
        <dbReference type="Proteomes" id="UP001631957"/>
    </source>
</evidence>
<reference evidence="3 4" key="1">
    <citation type="submission" date="2024-12" db="EMBL/GenBank/DDBJ databases">
        <title>Forecasting of Potato common scab and diversities of Pathogenic streptomyces spp. in china.</title>
        <authorList>
            <person name="Handique U."/>
            <person name="Wu J."/>
        </authorList>
    </citation>
    <scope>NUCLEOTIDE SEQUENCE [LARGE SCALE GENOMIC DNA]</scope>
    <source>
        <strain evidence="3 4">ZRIMU1530</strain>
    </source>
</reference>
<name>A0ABW9HNG9_9ACTN</name>
<feature type="compositionally biased region" description="Gly residues" evidence="1">
    <location>
        <begin position="132"/>
        <end position="144"/>
    </location>
</feature>
<evidence type="ECO:0000259" key="2">
    <source>
        <dbReference type="Pfam" id="PF07179"/>
    </source>
</evidence>